<comment type="caution">
    <text evidence="4">The sequence shown here is derived from an EMBL/GenBank/DDBJ whole genome shotgun (WGS) entry which is preliminary data.</text>
</comment>
<dbReference type="InterPro" id="IPR036291">
    <property type="entry name" value="NAD(P)-bd_dom_sf"/>
</dbReference>
<evidence type="ECO:0000256" key="2">
    <source>
        <dbReference type="ARBA" id="ARBA00023002"/>
    </source>
</evidence>
<dbReference type="PRINTS" id="PR00081">
    <property type="entry name" value="GDHRDH"/>
</dbReference>
<dbReference type="OrthoDB" id="1933717at2759"/>
<dbReference type="AlphaFoldDB" id="A0A167SVV8"/>
<evidence type="ECO:0000313" key="5">
    <source>
        <dbReference type="Proteomes" id="UP000076744"/>
    </source>
</evidence>
<protein>
    <submittedName>
        <fullName evidence="4">NAD(P)-binding domain protein</fullName>
    </submittedName>
</protein>
<dbReference type="PANTHER" id="PTHR43976:SF16">
    <property type="entry name" value="SHORT-CHAIN DEHYDROGENASE_REDUCTASE FAMILY PROTEIN"/>
    <property type="match status" value="1"/>
</dbReference>
<dbReference type="PANTHER" id="PTHR43976">
    <property type="entry name" value="SHORT CHAIN DEHYDROGENASE"/>
    <property type="match status" value="1"/>
</dbReference>
<dbReference type="EMBL" id="AZHB01000015">
    <property type="protein sequence ID" value="OAA59978.1"/>
    <property type="molecule type" value="Genomic_DNA"/>
</dbReference>
<dbReference type="PRINTS" id="PR00080">
    <property type="entry name" value="SDRFAMILY"/>
</dbReference>
<name>A0A167SVV8_CORFA</name>
<reference evidence="4 5" key="1">
    <citation type="journal article" date="2016" name="Genome Biol. Evol.">
        <title>Divergent and convergent evolution of fungal pathogenicity.</title>
        <authorList>
            <person name="Shang Y."/>
            <person name="Xiao G."/>
            <person name="Zheng P."/>
            <person name="Cen K."/>
            <person name="Zhan S."/>
            <person name="Wang C."/>
        </authorList>
    </citation>
    <scope>NUCLEOTIDE SEQUENCE [LARGE SCALE GENOMIC DNA]</scope>
    <source>
        <strain evidence="4 5">ARSEF 2679</strain>
    </source>
</reference>
<dbReference type="GO" id="GO:0016491">
    <property type="term" value="F:oxidoreductase activity"/>
    <property type="evidence" value="ECO:0007669"/>
    <property type="project" value="UniProtKB-KW"/>
</dbReference>
<sequence>MAKVWLITGCSRGLGRALAEAVLELGDLLVATARDPSSLHDLVTRYGPSRVLATRLDVTDPSSAAAAVTACTATFGRLDVLVNNAGYAAAAAAVEDTSLASFRAQVEANFFGVVHVTKAALPTLRTQDGGGRIIQVSSVGGRVRSPGLAAYQSSKWAVGGFSTVLAAEVAPLGVHVTVLEPGGIRRTGSRAWAWRRSASRTARRCRRSVPEPPLRMLLGEDAVEIGKMAAKNLAASDEKWEQVARLKL</sequence>
<accession>A0A167SVV8</accession>
<dbReference type="SUPFAM" id="SSF51735">
    <property type="entry name" value="NAD(P)-binding Rossmann-fold domains"/>
    <property type="match status" value="1"/>
</dbReference>
<evidence type="ECO:0000256" key="3">
    <source>
        <dbReference type="RuleBase" id="RU000363"/>
    </source>
</evidence>
<gene>
    <name evidence="4" type="ORF">ISF_05989</name>
</gene>
<evidence type="ECO:0000256" key="1">
    <source>
        <dbReference type="ARBA" id="ARBA00006484"/>
    </source>
</evidence>
<dbReference type="InterPro" id="IPR051911">
    <property type="entry name" value="SDR_oxidoreductase"/>
</dbReference>
<dbReference type="RefSeq" id="XP_018703091.1">
    <property type="nucleotide sequence ID" value="XM_018849594.1"/>
</dbReference>
<proteinExistence type="inferred from homology"/>
<dbReference type="STRING" id="1081104.A0A167SVV8"/>
<dbReference type="InterPro" id="IPR002347">
    <property type="entry name" value="SDR_fam"/>
</dbReference>
<dbReference type="Pfam" id="PF00106">
    <property type="entry name" value="adh_short"/>
    <property type="match status" value="1"/>
</dbReference>
<keyword evidence="2" id="KW-0560">Oxidoreductase</keyword>
<organism evidence="4 5">
    <name type="scientific">Cordyceps fumosorosea (strain ARSEF 2679)</name>
    <name type="common">Isaria fumosorosea</name>
    <dbReference type="NCBI Taxonomy" id="1081104"/>
    <lineage>
        <taxon>Eukaryota</taxon>
        <taxon>Fungi</taxon>
        <taxon>Dikarya</taxon>
        <taxon>Ascomycota</taxon>
        <taxon>Pezizomycotina</taxon>
        <taxon>Sordariomycetes</taxon>
        <taxon>Hypocreomycetidae</taxon>
        <taxon>Hypocreales</taxon>
        <taxon>Cordycipitaceae</taxon>
        <taxon>Cordyceps</taxon>
    </lineage>
</organism>
<keyword evidence="5" id="KW-1185">Reference proteome</keyword>
<dbReference type="GeneID" id="30022281"/>
<dbReference type="Proteomes" id="UP000076744">
    <property type="component" value="Unassembled WGS sequence"/>
</dbReference>
<comment type="similarity">
    <text evidence="1 3">Belongs to the short-chain dehydrogenases/reductases (SDR) family.</text>
</comment>
<evidence type="ECO:0000313" key="4">
    <source>
        <dbReference type="EMBL" id="OAA59978.1"/>
    </source>
</evidence>
<dbReference type="Gene3D" id="3.40.50.720">
    <property type="entry name" value="NAD(P)-binding Rossmann-like Domain"/>
    <property type="match status" value="1"/>
</dbReference>